<feature type="domain" description="Outer membrane protein beta-barrel" evidence="7">
    <location>
        <begin position="13"/>
        <end position="236"/>
    </location>
</feature>
<dbReference type="InterPro" id="IPR011250">
    <property type="entry name" value="OMP/PagP_B-barrel"/>
</dbReference>
<comment type="caution">
    <text evidence="8">The sequence shown here is derived from an EMBL/GenBank/DDBJ whole genome shotgun (WGS) entry which is preliminary data.</text>
</comment>
<evidence type="ECO:0000256" key="5">
    <source>
        <dbReference type="ARBA" id="ARBA00038306"/>
    </source>
</evidence>
<evidence type="ECO:0000256" key="6">
    <source>
        <dbReference type="SAM" id="SignalP"/>
    </source>
</evidence>
<evidence type="ECO:0000256" key="1">
    <source>
        <dbReference type="ARBA" id="ARBA00004442"/>
    </source>
</evidence>
<evidence type="ECO:0000256" key="4">
    <source>
        <dbReference type="ARBA" id="ARBA00023237"/>
    </source>
</evidence>
<evidence type="ECO:0000256" key="2">
    <source>
        <dbReference type="ARBA" id="ARBA00022729"/>
    </source>
</evidence>
<dbReference type="EMBL" id="JBEPLY010000019">
    <property type="protein sequence ID" value="MET3602010.1"/>
    <property type="molecule type" value="Genomic_DNA"/>
</dbReference>
<dbReference type="Pfam" id="PF13505">
    <property type="entry name" value="OMP_b-brl"/>
    <property type="match status" value="1"/>
</dbReference>
<dbReference type="Gene3D" id="2.40.160.20">
    <property type="match status" value="1"/>
</dbReference>
<dbReference type="InterPro" id="IPR027385">
    <property type="entry name" value="Beta-barrel_OMP"/>
</dbReference>
<keyword evidence="3" id="KW-0472">Membrane</keyword>
<dbReference type="InterPro" id="IPR051692">
    <property type="entry name" value="OMP-like"/>
</dbReference>
<keyword evidence="9" id="KW-1185">Reference proteome</keyword>
<evidence type="ECO:0000256" key="3">
    <source>
        <dbReference type="ARBA" id="ARBA00023136"/>
    </source>
</evidence>
<name>A0ABV2IGE3_9HYPH</name>
<protein>
    <submittedName>
        <fullName evidence="8">Outer membrane immunogenic protein</fullName>
    </submittedName>
</protein>
<dbReference type="PANTHER" id="PTHR34001:SF3">
    <property type="entry name" value="BLL7405 PROTEIN"/>
    <property type="match status" value="1"/>
</dbReference>
<accession>A0ABV2IGE3</accession>
<comment type="similarity">
    <text evidence="5">Belongs to the Omp25/RopB family.</text>
</comment>
<dbReference type="Proteomes" id="UP001549164">
    <property type="component" value="Unassembled WGS sequence"/>
</dbReference>
<proteinExistence type="inferred from homology"/>
<dbReference type="SUPFAM" id="SSF56925">
    <property type="entry name" value="OMPA-like"/>
    <property type="match status" value="1"/>
</dbReference>
<feature type="signal peptide" evidence="6">
    <location>
        <begin position="1"/>
        <end position="20"/>
    </location>
</feature>
<comment type="subcellular location">
    <subcellularLocation>
        <location evidence="1">Cell outer membrane</location>
    </subcellularLocation>
</comment>
<evidence type="ECO:0000313" key="9">
    <source>
        <dbReference type="Proteomes" id="UP001549164"/>
    </source>
</evidence>
<keyword evidence="4" id="KW-0998">Cell outer membrane</keyword>
<evidence type="ECO:0000313" key="8">
    <source>
        <dbReference type="EMBL" id="MET3602010.1"/>
    </source>
</evidence>
<evidence type="ECO:0000259" key="7">
    <source>
        <dbReference type="Pfam" id="PF13505"/>
    </source>
</evidence>
<dbReference type="RefSeq" id="WP_354435777.1">
    <property type="nucleotide sequence ID" value="NZ_JBEPLY010000019.1"/>
</dbReference>
<keyword evidence="2 6" id="KW-0732">Signal</keyword>
<feature type="chain" id="PRO_5046121644" evidence="6">
    <location>
        <begin position="21"/>
        <end position="236"/>
    </location>
</feature>
<gene>
    <name evidence="8" type="ORF">ABID12_003976</name>
</gene>
<organism evidence="8 9">
    <name type="scientific">Martelella mangrovi</name>
    <dbReference type="NCBI Taxonomy" id="1397477"/>
    <lineage>
        <taxon>Bacteria</taxon>
        <taxon>Pseudomonadati</taxon>
        <taxon>Pseudomonadota</taxon>
        <taxon>Alphaproteobacteria</taxon>
        <taxon>Hyphomicrobiales</taxon>
        <taxon>Aurantimonadaceae</taxon>
        <taxon>Martelella</taxon>
    </lineage>
</organism>
<reference evidence="8 9" key="1">
    <citation type="submission" date="2024-06" db="EMBL/GenBank/DDBJ databases">
        <title>Genomic Encyclopedia of Type Strains, Phase IV (KMG-IV): sequencing the most valuable type-strain genomes for metagenomic binning, comparative biology and taxonomic classification.</title>
        <authorList>
            <person name="Goeker M."/>
        </authorList>
    </citation>
    <scope>NUCLEOTIDE SEQUENCE [LARGE SCALE GENOMIC DNA]</scope>
    <source>
        <strain evidence="8 9">DSM 28102</strain>
    </source>
</reference>
<sequence length="236" mass="25867">MRKIALITLASLMSGVSANAADIIMTPVPQQEVPPMRDVPTAFNWQGFYVGGVGGWVWTEAEPNTFRIRQSSLDSNNGLIGGFVGYNYQFENNFVLGVEGELDYNFGADDQNLDVLLNGSYQPMNGKLDLQWGGSIRARAGYAFDQALIYATGGWEVVGARLKASGPGGSIDTDDQAFNGWTIGAGAEYAFTKNLFGRVEYRYSHFPKVDHPFGFDNSFSVKSHQNRVQIGLGYSF</sequence>
<dbReference type="PANTHER" id="PTHR34001">
    <property type="entry name" value="BLL7405 PROTEIN"/>
    <property type="match status" value="1"/>
</dbReference>